<dbReference type="EMBL" id="CP163443">
    <property type="protein sequence ID" value="XDQ55831.1"/>
    <property type="molecule type" value="Genomic_DNA"/>
</dbReference>
<protein>
    <submittedName>
        <fullName evidence="1">Uncharacterized protein</fullName>
    </submittedName>
</protein>
<proteinExistence type="predicted"/>
<accession>A0AB39RMV2</accession>
<reference evidence="1" key="1">
    <citation type="submission" date="2024-07" db="EMBL/GenBank/DDBJ databases">
        <authorList>
            <person name="Yu S.T."/>
        </authorList>
    </citation>
    <scope>NUCLEOTIDE SEQUENCE</scope>
    <source>
        <strain evidence="1">R41</strain>
    </source>
</reference>
<organism evidence="1">
    <name type="scientific">Streptomyces sp. R41</name>
    <dbReference type="NCBI Taxonomy" id="3238632"/>
    <lineage>
        <taxon>Bacteria</taxon>
        <taxon>Bacillati</taxon>
        <taxon>Actinomycetota</taxon>
        <taxon>Actinomycetes</taxon>
        <taxon>Kitasatosporales</taxon>
        <taxon>Streptomycetaceae</taxon>
        <taxon>Streptomyces</taxon>
    </lineage>
</organism>
<dbReference type="RefSeq" id="WP_369248962.1">
    <property type="nucleotide sequence ID" value="NZ_CP163443.1"/>
</dbReference>
<dbReference type="AlphaFoldDB" id="A0AB39RMV2"/>
<evidence type="ECO:0000313" key="1">
    <source>
        <dbReference type="EMBL" id="XDQ55831.1"/>
    </source>
</evidence>
<gene>
    <name evidence="1" type="ORF">AB5J53_31285</name>
</gene>
<sequence length="94" mass="10360">MTGTRTSLTRHDLAPLAHAAVGPARTLTATTRLRGGSKKDRLRLYRLAMHLSLVSGPLRLLDGDFPQPGPMRGIAEYNIQQTVMFLEDPNPRVP</sequence>
<name>A0AB39RMV2_9ACTN</name>